<comment type="caution">
    <text evidence="1">The sequence shown here is derived from an EMBL/GenBank/DDBJ whole genome shotgun (WGS) entry which is preliminary data.</text>
</comment>
<organism evidence="1 2">
    <name type="scientific">Ameca splendens</name>
    <dbReference type="NCBI Taxonomy" id="208324"/>
    <lineage>
        <taxon>Eukaryota</taxon>
        <taxon>Metazoa</taxon>
        <taxon>Chordata</taxon>
        <taxon>Craniata</taxon>
        <taxon>Vertebrata</taxon>
        <taxon>Euteleostomi</taxon>
        <taxon>Actinopterygii</taxon>
        <taxon>Neopterygii</taxon>
        <taxon>Teleostei</taxon>
        <taxon>Neoteleostei</taxon>
        <taxon>Acanthomorphata</taxon>
        <taxon>Ovalentaria</taxon>
        <taxon>Atherinomorphae</taxon>
        <taxon>Cyprinodontiformes</taxon>
        <taxon>Goodeidae</taxon>
        <taxon>Ameca</taxon>
    </lineage>
</organism>
<proteinExistence type="predicted"/>
<name>A0ABV0ZGM3_9TELE</name>
<dbReference type="Proteomes" id="UP001469553">
    <property type="component" value="Unassembled WGS sequence"/>
</dbReference>
<evidence type="ECO:0000313" key="2">
    <source>
        <dbReference type="Proteomes" id="UP001469553"/>
    </source>
</evidence>
<dbReference type="EMBL" id="JAHRIP010062738">
    <property type="protein sequence ID" value="MEQ2305394.1"/>
    <property type="molecule type" value="Genomic_DNA"/>
</dbReference>
<evidence type="ECO:0000313" key="1">
    <source>
        <dbReference type="EMBL" id="MEQ2305394.1"/>
    </source>
</evidence>
<protein>
    <submittedName>
        <fullName evidence="1">Uncharacterized protein</fullName>
    </submittedName>
</protein>
<gene>
    <name evidence="1" type="ORF">AMECASPLE_037388</name>
</gene>
<sequence>MDKPKSARTQDRSDRTRTFLLVRSLWATGGLYCSEWGQTQQTTGEKLSHDLMMKVKQELKPQQLQQRI</sequence>
<accession>A0ABV0ZGM3</accession>
<reference evidence="1 2" key="1">
    <citation type="submission" date="2021-06" db="EMBL/GenBank/DDBJ databases">
        <authorList>
            <person name="Palmer J.M."/>
        </authorList>
    </citation>
    <scope>NUCLEOTIDE SEQUENCE [LARGE SCALE GENOMIC DNA]</scope>
    <source>
        <strain evidence="1 2">AS_MEX2019</strain>
        <tissue evidence="1">Muscle</tissue>
    </source>
</reference>
<keyword evidence="2" id="KW-1185">Reference proteome</keyword>